<dbReference type="SMART" id="SM00066">
    <property type="entry name" value="GAL4"/>
    <property type="match status" value="1"/>
</dbReference>
<dbReference type="InterPro" id="IPR001138">
    <property type="entry name" value="Zn2Cys6_DnaBD"/>
</dbReference>
<dbReference type="InterPro" id="IPR050987">
    <property type="entry name" value="AtrR-like"/>
</dbReference>
<evidence type="ECO:0000313" key="9">
    <source>
        <dbReference type="EMBL" id="ODV80942.1"/>
    </source>
</evidence>
<evidence type="ECO:0000256" key="6">
    <source>
        <dbReference type="ARBA" id="ARBA00023163"/>
    </source>
</evidence>
<name>A0A1E4SNI1_9ASCO</name>
<evidence type="ECO:0000256" key="5">
    <source>
        <dbReference type="ARBA" id="ARBA00023125"/>
    </source>
</evidence>
<dbReference type="Proteomes" id="UP000094285">
    <property type="component" value="Unassembled WGS sequence"/>
</dbReference>
<dbReference type="GO" id="GO:0008270">
    <property type="term" value="F:zinc ion binding"/>
    <property type="evidence" value="ECO:0007669"/>
    <property type="project" value="InterPro"/>
</dbReference>
<keyword evidence="4" id="KW-0805">Transcription regulation</keyword>
<keyword evidence="7" id="KW-0539">Nucleus</keyword>
<dbReference type="Pfam" id="PF04082">
    <property type="entry name" value="Fungal_trans"/>
    <property type="match status" value="1"/>
</dbReference>
<feature type="non-terminal residue" evidence="9">
    <location>
        <position position="1"/>
    </location>
</feature>
<dbReference type="Pfam" id="PF00172">
    <property type="entry name" value="Zn_clus"/>
    <property type="match status" value="1"/>
</dbReference>
<dbReference type="InterPro" id="IPR036864">
    <property type="entry name" value="Zn2-C6_fun-type_DNA-bd_sf"/>
</dbReference>
<evidence type="ECO:0000256" key="1">
    <source>
        <dbReference type="ARBA" id="ARBA00004123"/>
    </source>
</evidence>
<keyword evidence="5" id="KW-0238">DNA-binding</keyword>
<evidence type="ECO:0000256" key="4">
    <source>
        <dbReference type="ARBA" id="ARBA00023015"/>
    </source>
</evidence>
<dbReference type="FunFam" id="4.10.240.10:FF:000007">
    <property type="entry name" value="C6 transcription factor FacB"/>
    <property type="match status" value="1"/>
</dbReference>
<feature type="non-terminal residue" evidence="9">
    <location>
        <position position="887"/>
    </location>
</feature>
<protein>
    <recommendedName>
        <fullName evidence="8">Zn(2)-C6 fungal-type domain-containing protein</fullName>
    </recommendedName>
</protein>
<dbReference type="RefSeq" id="XP_020066064.1">
    <property type="nucleotide sequence ID" value="XM_020208696.1"/>
</dbReference>
<evidence type="ECO:0000256" key="3">
    <source>
        <dbReference type="ARBA" id="ARBA00022833"/>
    </source>
</evidence>
<dbReference type="SUPFAM" id="SSF57701">
    <property type="entry name" value="Zn2/Cys6 DNA-binding domain"/>
    <property type="match status" value="1"/>
</dbReference>
<dbReference type="PANTHER" id="PTHR46910:SF12">
    <property type="entry name" value="REGULATORY PROTEIN CAT8"/>
    <property type="match status" value="1"/>
</dbReference>
<proteinExistence type="predicted"/>
<dbReference type="InterPro" id="IPR007219">
    <property type="entry name" value="XnlR_reg_dom"/>
</dbReference>
<dbReference type="CDD" id="cd15485">
    <property type="entry name" value="ZIP_Cat8"/>
    <property type="match status" value="1"/>
</dbReference>
<dbReference type="GeneID" id="30982833"/>
<dbReference type="GO" id="GO:0005634">
    <property type="term" value="C:nucleus"/>
    <property type="evidence" value="ECO:0007669"/>
    <property type="project" value="UniProtKB-SubCell"/>
</dbReference>
<dbReference type="GO" id="GO:0000981">
    <property type="term" value="F:DNA-binding transcription factor activity, RNA polymerase II-specific"/>
    <property type="evidence" value="ECO:0007669"/>
    <property type="project" value="InterPro"/>
</dbReference>
<accession>A0A1E4SNI1</accession>
<dbReference type="STRING" id="984487.A0A1E4SNI1"/>
<dbReference type="GO" id="GO:0006351">
    <property type="term" value="P:DNA-templated transcription"/>
    <property type="evidence" value="ECO:0007669"/>
    <property type="project" value="InterPro"/>
</dbReference>
<dbReference type="PANTHER" id="PTHR46910">
    <property type="entry name" value="TRANSCRIPTION FACTOR PDR1"/>
    <property type="match status" value="1"/>
</dbReference>
<dbReference type="Gene3D" id="4.10.240.10">
    <property type="entry name" value="Zn(2)-C6 fungal-type DNA-binding domain"/>
    <property type="match status" value="1"/>
</dbReference>
<dbReference type="PROSITE" id="PS50048">
    <property type="entry name" value="ZN2_CY6_FUNGAL_2"/>
    <property type="match status" value="1"/>
</dbReference>
<comment type="subcellular location">
    <subcellularLocation>
        <location evidence="1">Nucleus</location>
    </subcellularLocation>
</comment>
<dbReference type="SMART" id="SM00906">
    <property type="entry name" value="Fungal_trans"/>
    <property type="match status" value="1"/>
</dbReference>
<dbReference type="AlphaFoldDB" id="A0A1E4SNI1"/>
<dbReference type="CDD" id="cd12148">
    <property type="entry name" value="fungal_TF_MHR"/>
    <property type="match status" value="1"/>
</dbReference>
<evidence type="ECO:0000256" key="7">
    <source>
        <dbReference type="ARBA" id="ARBA00023242"/>
    </source>
</evidence>
<dbReference type="PROSITE" id="PS00463">
    <property type="entry name" value="ZN2_CY6_FUNGAL_1"/>
    <property type="match status" value="1"/>
</dbReference>
<evidence type="ECO:0000313" key="10">
    <source>
        <dbReference type="Proteomes" id="UP000094285"/>
    </source>
</evidence>
<sequence length="887" mass="99398">HTKTIKTPGTTVVRVAQACDRCRAKKTKCDGQNPCSSCSAIGIECIVSDKLSRRAFPKGYTETLEERVRQLEAENKKLTGLLDIRDEQLEFLNSARNDDKEIANNRLNEENVNQIDHSHIHDEHCSCGESNPQVMHERPVSIAGSAHNGHGRAMSVDSINLSDDESILSNEDFTSSLVPVQSRDFNFGRQANPAPHAFAAATAIAQMQKGKDEDEISKQQKLTSLVAISIPRSTEETLFIPTLIARICQAHGYNSKPAVLTAHAIASLKENNELKTTQNKQLMDIIMNRDDMSQLSSSEALVFIRDLIDFPTSRMDLDHLVTVYFQDWGLALPILDKNAFLKNYMRWTSIVDNSSPVMDEINEPLEKFGAMMVLVLSLSMLSNKYKYMSGSSTGSGDVFDKYLHYLAHFDKLIHEFIKPNCIITNNCSMQSLKILSLCLQYCLVIGDINTCYELRGRVITMAHQLRLHRCPSAVLAISGGDVKLQKSMQSERRLLFWCVYCLDVYSSLNLGVPRLLKDFEIECALPFAGKYDDDDQEGESILIINNKRLSIVGKVKKFALAMMLYCKVLGNNLDSIFSRYENSDPHRKALHRDGLLDSWRRELPSELKFDIDINGFSLKDGDTYLDGEFWKKYSKEQLTLIFLYYHAKILIYLPVISKYGNHHNVGLSPKEQILKAETDAGSIASSISMIQQSSLQILEVLKSLTKYNSSYLLPIPVNIAREQARFTLLVAKGSLDYMKGGPLYQTLKQLLLDTIASLNLETSHEIPGSLTKNSVKLLEFAILGILGLNLKGTAIKKKSPPLPQQPINKPAVLRDPLGQEKFKPTTPSKLAVEVDSRSNSSFENDDGLENILNFDPFDLTTNRQRFMNDFAADGSLGLVPFLGLSND</sequence>
<feature type="domain" description="Zn(2)-C6 fungal-type" evidence="8">
    <location>
        <begin position="18"/>
        <end position="47"/>
    </location>
</feature>
<dbReference type="GO" id="GO:0003677">
    <property type="term" value="F:DNA binding"/>
    <property type="evidence" value="ECO:0007669"/>
    <property type="project" value="UniProtKB-KW"/>
</dbReference>
<organism evidence="9 10">
    <name type="scientific">Suhomyces tanzawaensis NRRL Y-17324</name>
    <dbReference type="NCBI Taxonomy" id="984487"/>
    <lineage>
        <taxon>Eukaryota</taxon>
        <taxon>Fungi</taxon>
        <taxon>Dikarya</taxon>
        <taxon>Ascomycota</taxon>
        <taxon>Saccharomycotina</taxon>
        <taxon>Pichiomycetes</taxon>
        <taxon>Debaryomycetaceae</taxon>
        <taxon>Suhomyces</taxon>
    </lineage>
</organism>
<dbReference type="CDD" id="cd00067">
    <property type="entry name" value="GAL4"/>
    <property type="match status" value="1"/>
</dbReference>
<reference evidence="10" key="1">
    <citation type="submission" date="2016-05" db="EMBL/GenBank/DDBJ databases">
        <title>Comparative genomics of biotechnologically important yeasts.</title>
        <authorList>
            <consortium name="DOE Joint Genome Institute"/>
            <person name="Riley R."/>
            <person name="Haridas S."/>
            <person name="Wolfe K.H."/>
            <person name="Lopes M.R."/>
            <person name="Hittinger C.T."/>
            <person name="Goker M."/>
            <person name="Salamov A."/>
            <person name="Wisecaver J."/>
            <person name="Long T.M."/>
            <person name="Aerts A.L."/>
            <person name="Barry K."/>
            <person name="Choi C."/>
            <person name="Clum A."/>
            <person name="Coughlan A.Y."/>
            <person name="Deshpande S."/>
            <person name="Douglass A.P."/>
            <person name="Hanson S.J."/>
            <person name="Klenk H.-P."/>
            <person name="Labutti K."/>
            <person name="Lapidus A."/>
            <person name="Lindquist E."/>
            <person name="Lipzen A."/>
            <person name="Meier-Kolthoff J.P."/>
            <person name="Ohm R.A."/>
            <person name="Otillar R.P."/>
            <person name="Pangilinan J."/>
            <person name="Peng Y."/>
            <person name="Rokas A."/>
            <person name="Rosa C.A."/>
            <person name="Scheuner C."/>
            <person name="Sibirny A.A."/>
            <person name="Slot J.C."/>
            <person name="Stielow J.B."/>
            <person name="Sun H."/>
            <person name="Kurtzman C.P."/>
            <person name="Blackwell M."/>
            <person name="Grigoriev I.V."/>
            <person name="Jeffries T.W."/>
        </authorList>
    </citation>
    <scope>NUCLEOTIDE SEQUENCE [LARGE SCALE GENOMIC DNA]</scope>
    <source>
        <strain evidence="10">NRRL Y-17324</strain>
    </source>
</reference>
<dbReference type="OrthoDB" id="1924787at2759"/>
<keyword evidence="2" id="KW-0479">Metal-binding</keyword>
<keyword evidence="3" id="KW-0862">Zinc</keyword>
<keyword evidence="6" id="KW-0804">Transcription</keyword>
<dbReference type="EMBL" id="KV453910">
    <property type="protein sequence ID" value="ODV80942.1"/>
    <property type="molecule type" value="Genomic_DNA"/>
</dbReference>
<evidence type="ECO:0000259" key="8">
    <source>
        <dbReference type="PROSITE" id="PS50048"/>
    </source>
</evidence>
<evidence type="ECO:0000256" key="2">
    <source>
        <dbReference type="ARBA" id="ARBA00022723"/>
    </source>
</evidence>
<keyword evidence="10" id="KW-1185">Reference proteome</keyword>
<gene>
    <name evidence="9" type="ORF">CANTADRAFT_36789</name>
</gene>